<dbReference type="Proteomes" id="UP000217994">
    <property type="component" value="Unassembled WGS sequence"/>
</dbReference>
<protein>
    <submittedName>
        <fullName evidence="1">Uncharacterized protein</fullName>
    </submittedName>
</protein>
<sequence>MATFAQTPAPQFVQLSGGPILQEKSRKLLETDARHGKVQSLIIPKELQRVLRSSSSVAFPTEHSKVIDGREFAMVVVNQPSSDNPMGYCGAGEEGTLYVLRLHHGKAEVAFSTLVQSCLKNVDLFTDSGNKSPYLAIAWDEKVEGIQIHWMNYERPAPLTRTYHYQGGTFVMDQDPPA</sequence>
<organism evidence="1 2">
    <name type="scientific">Burkholderia ubonensis subsp. mesacidophila</name>
    <dbReference type="NCBI Taxonomy" id="265293"/>
    <lineage>
        <taxon>Bacteria</taxon>
        <taxon>Pseudomonadati</taxon>
        <taxon>Pseudomonadota</taxon>
        <taxon>Betaproteobacteria</taxon>
        <taxon>Burkholderiales</taxon>
        <taxon>Burkholderiaceae</taxon>
        <taxon>Burkholderia</taxon>
        <taxon>Burkholderia cepacia complex</taxon>
    </lineage>
</organism>
<dbReference type="EMBL" id="MTZU01000067">
    <property type="protein sequence ID" value="PCE30341.1"/>
    <property type="molecule type" value="Genomic_DNA"/>
</dbReference>
<reference evidence="1 2" key="1">
    <citation type="submission" date="2017-01" db="EMBL/GenBank/DDBJ databases">
        <title>Whole-Genome Shotgun Sequencing of Two beta-Proteobacterial Species in Search of the Bulgecin Biosynthetic Cluster.</title>
        <authorList>
            <person name="Horsman M.E."/>
            <person name="Marous D.R."/>
            <person name="Li R."/>
            <person name="Oliver R.A."/>
            <person name="Byun B."/>
            <person name="Emrich S.J."/>
            <person name="Boggess B."/>
            <person name="Townsend C.A."/>
            <person name="Mobashery S."/>
        </authorList>
    </citation>
    <scope>NUCLEOTIDE SEQUENCE [LARGE SCALE GENOMIC DNA]</scope>
    <source>
        <strain evidence="1 2">ATCC 31433</strain>
    </source>
</reference>
<dbReference type="RefSeq" id="WP_133118020.1">
    <property type="nucleotide sequence ID" value="NZ_CP020740.1"/>
</dbReference>
<gene>
    <name evidence="1" type="ORF">BZL54_21865</name>
</gene>
<evidence type="ECO:0000313" key="1">
    <source>
        <dbReference type="EMBL" id="PCE30341.1"/>
    </source>
</evidence>
<evidence type="ECO:0000313" key="2">
    <source>
        <dbReference type="Proteomes" id="UP000217994"/>
    </source>
</evidence>
<comment type="caution">
    <text evidence="1">The sequence shown here is derived from an EMBL/GenBank/DDBJ whole genome shotgun (WGS) entry which is preliminary data.</text>
</comment>
<proteinExistence type="predicted"/>
<name>A0A2A4FAD2_9BURK</name>
<accession>A0A2A4FAD2</accession>
<dbReference type="GeneID" id="69006839"/>
<dbReference type="AlphaFoldDB" id="A0A2A4FAD2"/>